<dbReference type="InterPro" id="IPR036864">
    <property type="entry name" value="Zn2-C6_fun-type_DNA-bd_sf"/>
</dbReference>
<keyword evidence="1" id="KW-0479">Metal-binding</keyword>
<dbReference type="Gene3D" id="4.10.240.10">
    <property type="entry name" value="Zn(2)-C6 fungal-type DNA-binding domain"/>
    <property type="match status" value="1"/>
</dbReference>
<keyword evidence="7" id="KW-1185">Reference proteome</keyword>
<feature type="transmembrane region" description="Helical" evidence="4">
    <location>
        <begin position="698"/>
        <end position="720"/>
    </location>
</feature>
<dbReference type="SUPFAM" id="SSF57701">
    <property type="entry name" value="Zn2/Cys6 DNA-binding domain"/>
    <property type="match status" value="1"/>
</dbReference>
<feature type="region of interest" description="Disordered" evidence="3">
    <location>
        <begin position="57"/>
        <end position="99"/>
    </location>
</feature>
<dbReference type="PANTHER" id="PTHR47431">
    <property type="entry name" value="ZN(II)2CYS6 TRANSCRIPTION FACTOR (EUROFUNG)-RELATED"/>
    <property type="match status" value="1"/>
</dbReference>
<evidence type="ECO:0000256" key="4">
    <source>
        <dbReference type="SAM" id="Phobius"/>
    </source>
</evidence>
<feature type="region of interest" description="Disordered" evidence="3">
    <location>
        <begin position="789"/>
        <end position="817"/>
    </location>
</feature>
<dbReference type="GeneID" id="77727803"/>
<dbReference type="InterPro" id="IPR001138">
    <property type="entry name" value="Zn2Cys6_DnaBD"/>
</dbReference>
<evidence type="ECO:0000313" key="7">
    <source>
        <dbReference type="Proteomes" id="UP001164286"/>
    </source>
</evidence>
<dbReference type="AlphaFoldDB" id="A0AA38HAQ8"/>
<dbReference type="CDD" id="cd00067">
    <property type="entry name" value="GAL4"/>
    <property type="match status" value="1"/>
</dbReference>
<evidence type="ECO:0000256" key="1">
    <source>
        <dbReference type="ARBA" id="ARBA00022723"/>
    </source>
</evidence>
<dbReference type="EMBL" id="JAKWFO010000005">
    <property type="protein sequence ID" value="KAI9635484.1"/>
    <property type="molecule type" value="Genomic_DNA"/>
</dbReference>
<evidence type="ECO:0000256" key="2">
    <source>
        <dbReference type="ARBA" id="ARBA00023242"/>
    </source>
</evidence>
<dbReference type="PROSITE" id="PS00463">
    <property type="entry name" value="ZN2_CY6_FUNGAL_1"/>
    <property type="match status" value="1"/>
</dbReference>
<comment type="caution">
    <text evidence="6">The sequence shown here is derived from an EMBL/GenBank/DDBJ whole genome shotgun (WGS) entry which is preliminary data.</text>
</comment>
<name>A0AA38HAQ8_9TREE</name>
<dbReference type="GO" id="GO:0000981">
    <property type="term" value="F:DNA-binding transcription factor activity, RNA polymerase II-specific"/>
    <property type="evidence" value="ECO:0007669"/>
    <property type="project" value="InterPro"/>
</dbReference>
<dbReference type="GO" id="GO:0008270">
    <property type="term" value="F:zinc ion binding"/>
    <property type="evidence" value="ECO:0007669"/>
    <property type="project" value="InterPro"/>
</dbReference>
<organism evidence="6 7">
    <name type="scientific">Dioszegia hungarica</name>
    <dbReference type="NCBI Taxonomy" id="4972"/>
    <lineage>
        <taxon>Eukaryota</taxon>
        <taxon>Fungi</taxon>
        <taxon>Dikarya</taxon>
        <taxon>Basidiomycota</taxon>
        <taxon>Agaricomycotina</taxon>
        <taxon>Tremellomycetes</taxon>
        <taxon>Tremellales</taxon>
        <taxon>Bulleribasidiaceae</taxon>
        <taxon>Dioszegia</taxon>
    </lineage>
</organism>
<dbReference type="GO" id="GO:0003677">
    <property type="term" value="F:DNA binding"/>
    <property type="evidence" value="ECO:0007669"/>
    <property type="project" value="InterPro"/>
</dbReference>
<dbReference type="CDD" id="cd12148">
    <property type="entry name" value="fungal_TF_MHR"/>
    <property type="match status" value="1"/>
</dbReference>
<sequence>MEAYQQRPQGYYGYAQAPIFAQPQHYQLPYDMQQQFQTIQPTHPMAFHPPPPLYNMNQQASGSHHSTPPVDLNGHSPEGFDAQGQAGQMGKWKSEKEKEKEGPVKNACLSCRSKKAKCDGVQPICGQCEKKSLECVFVKSRRGGARKKKDTLPPSALQEFLKKLDGLLGLQEPLPDVEAVEPSEDMTDIVREFTSREEILSCYYNEVHPFLPVMPQRHHSKDVLLALLAESPFLLAAQTILVLVPHPMDQNANSANSKRLRVAMSNYLGSQTMQLVDRLIAAPEPTSLECVQALTMLSLWEWGNAGNLSKNRARAGQAIQVAMDIGLHEMDRFSEGRSVEGDWRADMARRTWWTTYVAQLTAAIISGNIPVLGPDDPRVRVDFPVCSLPDNAWPNWVNANRQCVRVFNLVNSVYYAQASSQTWGASTEAGSPEEHEDMTRRMIEVDREVMDMMKQAEAMAVIELVPGGEEEVVRNQQLSARLGLAVVHIHIHRQQAFPEVSLFSKRICGLPQAPDYSEQIPLLDDVAVPQALANGDPYSETPQYQAMNQTIPMPPQPGLFQTEDRNDIVSEMWQPETYPEDLPAPWFVNAGGAANLYAPTHNQPRHVEASIVPIVSPRARRLSTPSVSASLSQKPHKAWGVDANDNITEPERPIGGPLHIFPPGISLARCATAAHTIVRLEVLHRSATIAMWKGPPKWLPFCACGLVTGAYAFLLLALAVQAENTFGQSNEGKAEEVEALLTNVKVILAGLEAYGTMWGGIEVMAGEVRAALEAAARLPYEVRSQVESAGSASPTDMAMGVAQHSSSESIEQQRYPQ</sequence>
<evidence type="ECO:0000259" key="5">
    <source>
        <dbReference type="PROSITE" id="PS50048"/>
    </source>
</evidence>
<keyword evidence="2" id="KW-0539">Nucleus</keyword>
<evidence type="ECO:0000256" key="3">
    <source>
        <dbReference type="SAM" id="MobiDB-lite"/>
    </source>
</evidence>
<dbReference type="PROSITE" id="PS50048">
    <property type="entry name" value="ZN2_CY6_FUNGAL_2"/>
    <property type="match status" value="1"/>
</dbReference>
<protein>
    <recommendedName>
        <fullName evidence="5">Zn(2)-C6 fungal-type domain-containing protein</fullName>
    </recommendedName>
</protein>
<feature type="compositionally biased region" description="Polar residues" evidence="3">
    <location>
        <begin position="57"/>
        <end position="66"/>
    </location>
</feature>
<feature type="domain" description="Zn(2)-C6 fungal-type" evidence="5">
    <location>
        <begin position="107"/>
        <end position="137"/>
    </location>
</feature>
<feature type="compositionally biased region" description="Polar residues" evidence="3">
    <location>
        <begin position="803"/>
        <end position="817"/>
    </location>
</feature>
<dbReference type="PANTHER" id="PTHR47431:SF1">
    <property type="entry name" value="ZN(II)2CYS6 TRANSCRIPTION FACTOR (EUROFUNG)"/>
    <property type="match status" value="1"/>
</dbReference>
<keyword evidence="4" id="KW-0812">Transmembrane</keyword>
<accession>A0AA38HAQ8</accession>
<evidence type="ECO:0000313" key="6">
    <source>
        <dbReference type="EMBL" id="KAI9635484.1"/>
    </source>
</evidence>
<gene>
    <name evidence="6" type="ORF">MKK02DRAFT_32893</name>
</gene>
<dbReference type="GO" id="GO:0006351">
    <property type="term" value="P:DNA-templated transcription"/>
    <property type="evidence" value="ECO:0007669"/>
    <property type="project" value="InterPro"/>
</dbReference>
<dbReference type="Pfam" id="PF04082">
    <property type="entry name" value="Fungal_trans"/>
    <property type="match status" value="1"/>
</dbReference>
<keyword evidence="4" id="KW-1133">Transmembrane helix</keyword>
<keyword evidence="4" id="KW-0472">Membrane</keyword>
<reference evidence="6" key="1">
    <citation type="journal article" date="2022" name="G3 (Bethesda)">
        <title>High quality genome of the basidiomycete yeast Dioszegia hungarica PDD-24b-2 isolated from cloud water.</title>
        <authorList>
            <person name="Jarrige D."/>
            <person name="Haridas S."/>
            <person name="Bleykasten-Grosshans C."/>
            <person name="Joly M."/>
            <person name="Nadalig T."/>
            <person name="Sancelme M."/>
            <person name="Vuilleumier S."/>
            <person name="Grigoriev I.V."/>
            <person name="Amato P."/>
            <person name="Bringel F."/>
        </authorList>
    </citation>
    <scope>NUCLEOTIDE SEQUENCE</scope>
    <source>
        <strain evidence="6">PDD-24b-2</strain>
    </source>
</reference>
<dbReference type="InterPro" id="IPR007219">
    <property type="entry name" value="XnlR_reg_dom"/>
</dbReference>
<proteinExistence type="predicted"/>
<dbReference type="SMART" id="SM00066">
    <property type="entry name" value="GAL4"/>
    <property type="match status" value="1"/>
</dbReference>
<dbReference type="RefSeq" id="XP_052945261.1">
    <property type="nucleotide sequence ID" value="XM_053088598.1"/>
</dbReference>
<dbReference type="Pfam" id="PF00172">
    <property type="entry name" value="Zn_clus"/>
    <property type="match status" value="1"/>
</dbReference>
<dbReference type="Proteomes" id="UP001164286">
    <property type="component" value="Unassembled WGS sequence"/>
</dbReference>